<dbReference type="RefSeq" id="WP_129046324.1">
    <property type="nucleotide sequence ID" value="NZ_SDHX01000001.1"/>
</dbReference>
<protein>
    <submittedName>
        <fullName evidence="1">Uncharacterized protein</fullName>
    </submittedName>
</protein>
<dbReference type="InterPro" id="IPR011990">
    <property type="entry name" value="TPR-like_helical_dom_sf"/>
</dbReference>
<evidence type="ECO:0000313" key="2">
    <source>
        <dbReference type="Proteomes" id="UP000290218"/>
    </source>
</evidence>
<evidence type="ECO:0000313" key="1">
    <source>
        <dbReference type="EMBL" id="RXK54959.1"/>
    </source>
</evidence>
<dbReference type="SUPFAM" id="SSF48452">
    <property type="entry name" value="TPR-like"/>
    <property type="match status" value="1"/>
</dbReference>
<name>A0A4V1M6C9_9BACT</name>
<dbReference type="Gene3D" id="1.25.40.10">
    <property type="entry name" value="Tetratricopeptide repeat domain"/>
    <property type="match status" value="1"/>
</dbReference>
<organism evidence="1 2">
    <name type="scientific">Oleiharenicola lentus</name>
    <dbReference type="NCBI Taxonomy" id="2508720"/>
    <lineage>
        <taxon>Bacteria</taxon>
        <taxon>Pseudomonadati</taxon>
        <taxon>Verrucomicrobiota</taxon>
        <taxon>Opitutia</taxon>
        <taxon>Opitutales</taxon>
        <taxon>Opitutaceae</taxon>
        <taxon>Oleiharenicola</taxon>
    </lineage>
</organism>
<proteinExistence type="predicted"/>
<dbReference type="AlphaFoldDB" id="A0A4V1M6C9"/>
<dbReference type="OrthoDB" id="637176at2"/>
<dbReference type="EMBL" id="SDHX01000001">
    <property type="protein sequence ID" value="RXK54959.1"/>
    <property type="molecule type" value="Genomic_DNA"/>
</dbReference>
<gene>
    <name evidence="1" type="ORF">ESB00_03410</name>
</gene>
<keyword evidence="2" id="KW-1185">Reference proteome</keyword>
<sequence>MKDGLGGLASELKRGLRVFGVISLVCLFAAAPAVAVAEEEDDEPLIELPASDEKLAARINAAQLTPAALPGVFAGIATAVDEAMEPETRQEAARLIAAYRNQPGALANAAAIAWVQGFPEQALRLAAEAARLAPADANAVNTLAALLVHAGYEPKAIPILRHLAQKYPHDTSIQSNLAVAWLNLGEVGECRKIVLPLLARAPGHGVANLCAGLIAESEGRHPEANAHFQRAAASNSSPLAREVLRRRKQPHRAPPGFMGLLPKKEYFSPSAFAPVKAQRSLGEYAVKKAEKAAYDAELRKQVAVQARIIQEETGKVMQDAMHGRVNFGGPYTKLDWKNHLRSLTQSHESRLKVAQERLMARMRAISELRLAYERTPTPGAPEDPVPFCVRRRPIAQAALTKMSEEYDQLVAETLYVMRDATNARLSVERFMLPPAAYRVAFAGNVSAYLEYVRKLNSELPLVEDPCAGQTPGRWPGYELVPPGEGECPFSLKVDAIVAELQMDCHKFSFTFEAGLAFSATKEFASGETTLTAGLGLEADLHDIGKAGGSAQMVMVWDRENEISFIGVESTAEAKLSGIPGIGGKLAQEVLGAEGENQPDFSKDLVNVNSRMRLGVEVGPRGMESHLSGEASGQLLGAEIFKAELP</sequence>
<accession>A0A4V1M6C9</accession>
<comment type="caution">
    <text evidence="1">The sequence shown here is derived from an EMBL/GenBank/DDBJ whole genome shotgun (WGS) entry which is preliminary data.</text>
</comment>
<dbReference type="Proteomes" id="UP000290218">
    <property type="component" value="Unassembled WGS sequence"/>
</dbReference>
<reference evidence="1 2" key="1">
    <citation type="submission" date="2019-01" db="EMBL/GenBank/DDBJ databases">
        <title>Lacunisphaera sp. strain TWA-58.</title>
        <authorList>
            <person name="Chen W.-M."/>
        </authorList>
    </citation>
    <scope>NUCLEOTIDE SEQUENCE [LARGE SCALE GENOMIC DNA]</scope>
    <source>
        <strain evidence="1 2">TWA-58</strain>
    </source>
</reference>